<sequence length="162" mass="17958">MIPVRAEAALIILAEYVERDAIQYVFVITAGQIQFADGLLREYGQSVVFFEHANVAGGGDAQAIAHANGALFAKNGNRRGEREQPAQRAGVFMRKGSLYATTARGVEKRFADEQRIALRNQKILFQAADHEHGGAVRRKMNGTGIDPEIRRILVIAWNKRII</sequence>
<organism evidence="1">
    <name type="scientific">bioreactor metagenome</name>
    <dbReference type="NCBI Taxonomy" id="1076179"/>
    <lineage>
        <taxon>unclassified sequences</taxon>
        <taxon>metagenomes</taxon>
        <taxon>ecological metagenomes</taxon>
    </lineage>
</organism>
<evidence type="ECO:0000313" key="1">
    <source>
        <dbReference type="EMBL" id="MPN37520.1"/>
    </source>
</evidence>
<name>A0A645HFK4_9ZZZZ</name>
<protein>
    <submittedName>
        <fullName evidence="1">Uncharacterized protein</fullName>
    </submittedName>
</protein>
<comment type="caution">
    <text evidence="1">The sequence shown here is derived from an EMBL/GenBank/DDBJ whole genome shotgun (WGS) entry which is preliminary data.</text>
</comment>
<accession>A0A645HFK4</accession>
<dbReference type="EMBL" id="VSSQ01092212">
    <property type="protein sequence ID" value="MPN37520.1"/>
    <property type="molecule type" value="Genomic_DNA"/>
</dbReference>
<proteinExistence type="predicted"/>
<gene>
    <name evidence="1" type="ORF">SDC9_185040</name>
</gene>
<dbReference type="AlphaFoldDB" id="A0A645HFK4"/>
<reference evidence="1" key="1">
    <citation type="submission" date="2019-08" db="EMBL/GenBank/DDBJ databases">
        <authorList>
            <person name="Kucharzyk K."/>
            <person name="Murdoch R.W."/>
            <person name="Higgins S."/>
            <person name="Loffler F."/>
        </authorList>
    </citation>
    <scope>NUCLEOTIDE SEQUENCE</scope>
</reference>